<dbReference type="Gene3D" id="3.40.50.720">
    <property type="entry name" value="NAD(P)-binding Rossmann-like Domain"/>
    <property type="match status" value="1"/>
</dbReference>
<sequence length="381" mass="42318">MTIWRSEAEVLVMEELRKEMMPRTRCVGDASWKLGPDGIRWKMDAGAALCEEEGREVCVTGGVSFVGSAIVQRLLRRGYAVRLLVESQEDMDKLSNMGAARYTGVRLMMVRIMDAESLCQAFDGCTGVFHTSSSLDSGGISGYSVCSLILLEIGQIETTYKQMVKMEVRAVEQVIEACVRTESVRKCVFTSSLAACIWRQSDPHGRQLQRPWVVDESCWSDESLCQDKKLWFALGKTMAEKAAWEAARRSNLHLVTVCSALVTGPEFHRRNSTGSIAYLKRAHEMFAEGLLATVDLETVADAHVSVYEAAVASGRYICYDHIVRRSEEIKELERQLRVPISLAGKTNAGISLASGLSNRKLFQLMNSGRRCTCEAQSSDLS</sequence>
<keyword evidence="1 2" id="KW-0560">Oxidoreductase</keyword>
<comment type="similarity">
    <text evidence="2">Belongs to the 3-beta-HSD family.</text>
</comment>
<dbReference type="CDD" id="cd08958">
    <property type="entry name" value="FR_SDR_e"/>
    <property type="match status" value="1"/>
</dbReference>
<dbReference type="GO" id="GO:0016616">
    <property type="term" value="F:oxidoreductase activity, acting on the CH-OH group of donors, NAD or NADP as acceptor"/>
    <property type="evidence" value="ECO:0007669"/>
    <property type="project" value="InterPro"/>
</dbReference>
<proteinExistence type="inferred from homology"/>
<evidence type="ECO:0000313" key="5">
    <source>
        <dbReference type="Proteomes" id="UP000734854"/>
    </source>
</evidence>
<accession>A0A8J5IBK6</accession>
<organism evidence="4 5">
    <name type="scientific">Zingiber officinale</name>
    <name type="common">Ginger</name>
    <name type="synonym">Amomum zingiber</name>
    <dbReference type="NCBI Taxonomy" id="94328"/>
    <lineage>
        <taxon>Eukaryota</taxon>
        <taxon>Viridiplantae</taxon>
        <taxon>Streptophyta</taxon>
        <taxon>Embryophyta</taxon>
        <taxon>Tracheophyta</taxon>
        <taxon>Spermatophyta</taxon>
        <taxon>Magnoliopsida</taxon>
        <taxon>Liliopsida</taxon>
        <taxon>Zingiberales</taxon>
        <taxon>Zingiberaceae</taxon>
        <taxon>Zingiber</taxon>
    </lineage>
</organism>
<dbReference type="GO" id="GO:0006694">
    <property type="term" value="P:steroid biosynthetic process"/>
    <property type="evidence" value="ECO:0007669"/>
    <property type="project" value="InterPro"/>
</dbReference>
<dbReference type="InterPro" id="IPR002225">
    <property type="entry name" value="3Beta_OHSteriod_DH/Estase"/>
</dbReference>
<evidence type="ECO:0000256" key="1">
    <source>
        <dbReference type="ARBA" id="ARBA00023002"/>
    </source>
</evidence>
<dbReference type="EMBL" id="JACMSC010000001">
    <property type="protein sequence ID" value="KAG6537370.1"/>
    <property type="molecule type" value="Genomic_DNA"/>
</dbReference>
<feature type="domain" description="3-beta hydroxysteroid dehydrogenase/isomerase" evidence="3">
    <location>
        <begin position="59"/>
        <end position="264"/>
    </location>
</feature>
<dbReference type="SUPFAM" id="SSF51735">
    <property type="entry name" value="NAD(P)-binding Rossmann-fold domains"/>
    <property type="match status" value="1"/>
</dbReference>
<dbReference type="InterPro" id="IPR050425">
    <property type="entry name" value="NAD(P)_dehydrat-like"/>
</dbReference>
<dbReference type="PANTHER" id="PTHR10366">
    <property type="entry name" value="NAD DEPENDENT EPIMERASE/DEHYDRATASE"/>
    <property type="match status" value="1"/>
</dbReference>
<dbReference type="InterPro" id="IPR036291">
    <property type="entry name" value="NAD(P)-bd_dom_sf"/>
</dbReference>
<dbReference type="PANTHER" id="PTHR10366:SF483">
    <property type="entry name" value="CINNAMOYL COA REDUCTASE-LIKE PROTEIN"/>
    <property type="match status" value="1"/>
</dbReference>
<evidence type="ECO:0000259" key="3">
    <source>
        <dbReference type="Pfam" id="PF01073"/>
    </source>
</evidence>
<evidence type="ECO:0000256" key="2">
    <source>
        <dbReference type="RuleBase" id="RU004475"/>
    </source>
</evidence>
<reference evidence="4 5" key="1">
    <citation type="submission" date="2020-08" db="EMBL/GenBank/DDBJ databases">
        <title>Plant Genome Project.</title>
        <authorList>
            <person name="Zhang R.-G."/>
        </authorList>
    </citation>
    <scope>NUCLEOTIDE SEQUENCE [LARGE SCALE GENOMIC DNA]</scope>
    <source>
        <tissue evidence="4">Rhizome</tissue>
    </source>
</reference>
<comment type="caution">
    <text evidence="4">The sequence shown here is derived from an EMBL/GenBank/DDBJ whole genome shotgun (WGS) entry which is preliminary data.</text>
</comment>
<dbReference type="Proteomes" id="UP000734854">
    <property type="component" value="Unassembled WGS sequence"/>
</dbReference>
<keyword evidence="5" id="KW-1185">Reference proteome</keyword>
<name>A0A8J5IBK6_ZINOF</name>
<evidence type="ECO:0000313" key="4">
    <source>
        <dbReference type="EMBL" id="KAG6537370.1"/>
    </source>
</evidence>
<dbReference type="AlphaFoldDB" id="A0A8J5IBK6"/>
<gene>
    <name evidence="4" type="ORF">ZIOFF_002460</name>
</gene>
<protein>
    <recommendedName>
        <fullName evidence="3">3-beta hydroxysteroid dehydrogenase/isomerase domain-containing protein</fullName>
    </recommendedName>
</protein>
<dbReference type="Pfam" id="PF01073">
    <property type="entry name" value="3Beta_HSD"/>
    <property type="match status" value="1"/>
</dbReference>